<dbReference type="AlphaFoldDB" id="A0A1M4S520"/>
<evidence type="ECO:0000313" key="2">
    <source>
        <dbReference type="Proteomes" id="UP000184114"/>
    </source>
</evidence>
<protein>
    <submittedName>
        <fullName evidence="1">Uncharacterized protein</fullName>
    </submittedName>
</protein>
<name>A0A1M4S520_9FIRM</name>
<dbReference type="RefSeq" id="WP_072971398.1">
    <property type="nucleotide sequence ID" value="NZ_FQTY01000001.1"/>
</dbReference>
<evidence type="ECO:0000313" key="1">
    <source>
        <dbReference type="EMBL" id="SHE27295.1"/>
    </source>
</evidence>
<dbReference type="Proteomes" id="UP000184114">
    <property type="component" value="Unassembled WGS sequence"/>
</dbReference>
<dbReference type="STRING" id="1123404.SAMN02745784_00029"/>
<gene>
    <name evidence="1" type="ORF">SAMN02745784_00029</name>
</gene>
<accession>A0A1M4S520</accession>
<reference evidence="2" key="1">
    <citation type="submission" date="2016-11" db="EMBL/GenBank/DDBJ databases">
        <authorList>
            <person name="Varghese N."/>
            <person name="Submissions S."/>
        </authorList>
    </citation>
    <scope>NUCLEOTIDE SEQUENCE [LARGE SCALE GENOMIC DNA]</scope>
    <source>
        <strain evidence="2">DSM 18095</strain>
    </source>
</reference>
<organism evidence="1 2">
    <name type="scientific">Tissierella praeacuta DSM 18095</name>
    <dbReference type="NCBI Taxonomy" id="1123404"/>
    <lineage>
        <taxon>Bacteria</taxon>
        <taxon>Bacillati</taxon>
        <taxon>Bacillota</taxon>
        <taxon>Tissierellia</taxon>
        <taxon>Tissierellales</taxon>
        <taxon>Tissierellaceae</taxon>
        <taxon>Tissierella</taxon>
    </lineage>
</organism>
<dbReference type="GeneID" id="90994722"/>
<keyword evidence="2" id="KW-1185">Reference proteome</keyword>
<sequence length="67" mass="7982">MIIGIYSIFIGVFAYIQENYNIDIVDEERNSINKKYIQKDKNYRYNALDNVFFLSLGMFRILSGIIY</sequence>
<dbReference type="EMBL" id="FQTY01000001">
    <property type="protein sequence ID" value="SHE27295.1"/>
    <property type="molecule type" value="Genomic_DNA"/>
</dbReference>
<proteinExistence type="predicted"/>